<dbReference type="InterPro" id="IPR036291">
    <property type="entry name" value="NAD(P)-bd_dom_sf"/>
</dbReference>
<dbReference type="InterPro" id="IPR011284">
    <property type="entry name" value="3oxo_ACP_reduc"/>
</dbReference>
<name>A0ABY1AAL0_9LACO</name>
<accession>A0ABY1AAL0</accession>
<dbReference type="PANTHER" id="PTHR42879:SF2">
    <property type="entry name" value="3-OXOACYL-[ACYL-CARRIER-PROTEIN] REDUCTASE FABG"/>
    <property type="match status" value="1"/>
</dbReference>
<organism evidence="10 11">
    <name type="scientific">Ligilactobacillus ruminis</name>
    <dbReference type="NCBI Taxonomy" id="1623"/>
    <lineage>
        <taxon>Bacteria</taxon>
        <taxon>Bacillati</taxon>
        <taxon>Bacillota</taxon>
        <taxon>Bacilli</taxon>
        <taxon>Lactobacillales</taxon>
        <taxon>Lactobacillaceae</taxon>
        <taxon>Ligilactobacillus</taxon>
    </lineage>
</organism>
<evidence type="ECO:0000256" key="7">
    <source>
        <dbReference type="ARBA" id="ARBA00048508"/>
    </source>
</evidence>
<keyword evidence="8" id="KW-0443">Lipid metabolism</keyword>
<evidence type="ECO:0000256" key="5">
    <source>
        <dbReference type="ARBA" id="ARBA00023002"/>
    </source>
</evidence>
<protein>
    <recommendedName>
        <fullName evidence="3 8">3-oxoacyl-[acyl-carrier-protein] reductase</fullName>
        <ecNumber evidence="3 8">1.1.1.100</ecNumber>
    </recommendedName>
</protein>
<feature type="domain" description="Ketoreductase" evidence="9">
    <location>
        <begin position="6"/>
        <end position="189"/>
    </location>
</feature>
<evidence type="ECO:0000256" key="4">
    <source>
        <dbReference type="ARBA" id="ARBA00022832"/>
    </source>
</evidence>
<dbReference type="Pfam" id="PF13561">
    <property type="entry name" value="adh_short_C2"/>
    <property type="match status" value="1"/>
</dbReference>
<keyword evidence="8" id="KW-0444">Lipid biosynthesis</keyword>
<dbReference type="InterPro" id="IPR050259">
    <property type="entry name" value="SDR"/>
</dbReference>
<gene>
    <name evidence="10" type="ORF">SAMN05216431_10429</name>
</gene>
<evidence type="ECO:0000256" key="1">
    <source>
        <dbReference type="ARBA" id="ARBA00005194"/>
    </source>
</evidence>
<dbReference type="SUPFAM" id="SSF51735">
    <property type="entry name" value="NAD(P)-binding Rossmann-fold domains"/>
    <property type="match status" value="1"/>
</dbReference>
<evidence type="ECO:0000256" key="8">
    <source>
        <dbReference type="RuleBase" id="RU366074"/>
    </source>
</evidence>
<evidence type="ECO:0000256" key="2">
    <source>
        <dbReference type="ARBA" id="ARBA00006484"/>
    </source>
</evidence>
<sequence>MDLKGKNVFVTGSSRGIGAASALAFAKRGANVILNGRHGAPAELVAEIKAQGVECQVISGDISNGDDVKRMTKEAFETFKQIDVLVNNAGITRDKLLIGMKDDDFDTVINVNLRGTFKMTRAFLKKMYKQKSGVIINIASVVGLHGNVGQANYAAAKAGVIGLTKTCAREGALRNIRCNAIAPGMIASDMTDVLSDKVKEQTLQDIPLGRFGKTAEIAQTAVFMAENDYLTGQVIAVDGGMTI</sequence>
<comment type="catalytic activity">
    <reaction evidence="7 8">
        <text>a (3R)-hydroxyacyl-[ACP] + NADP(+) = a 3-oxoacyl-[ACP] + NADPH + H(+)</text>
        <dbReference type="Rhea" id="RHEA:17397"/>
        <dbReference type="Rhea" id="RHEA-COMP:9916"/>
        <dbReference type="Rhea" id="RHEA-COMP:9945"/>
        <dbReference type="ChEBI" id="CHEBI:15378"/>
        <dbReference type="ChEBI" id="CHEBI:57783"/>
        <dbReference type="ChEBI" id="CHEBI:58349"/>
        <dbReference type="ChEBI" id="CHEBI:78776"/>
        <dbReference type="ChEBI" id="CHEBI:78827"/>
        <dbReference type="EC" id="1.1.1.100"/>
    </reaction>
</comment>
<dbReference type="Gene3D" id="3.40.50.720">
    <property type="entry name" value="NAD(P)-binding Rossmann-like Domain"/>
    <property type="match status" value="1"/>
</dbReference>
<comment type="caution">
    <text evidence="10">The sequence shown here is derived from an EMBL/GenBank/DDBJ whole genome shotgun (WGS) entry which is preliminary data.</text>
</comment>
<dbReference type="EC" id="1.1.1.100" evidence="3 8"/>
<dbReference type="PANTHER" id="PTHR42879">
    <property type="entry name" value="3-OXOACYL-(ACYL-CARRIER-PROTEIN) REDUCTASE"/>
    <property type="match status" value="1"/>
</dbReference>
<comment type="pathway">
    <text evidence="1 8">Lipid metabolism; fatty acid biosynthesis.</text>
</comment>
<keyword evidence="8" id="KW-0521">NADP</keyword>
<dbReference type="Proteomes" id="UP000182089">
    <property type="component" value="Unassembled WGS sequence"/>
</dbReference>
<dbReference type="InterPro" id="IPR057326">
    <property type="entry name" value="KR_dom"/>
</dbReference>
<proteinExistence type="inferred from homology"/>
<reference evidence="10 11" key="1">
    <citation type="submission" date="2016-10" db="EMBL/GenBank/DDBJ databases">
        <authorList>
            <person name="Varghese N."/>
            <person name="Submissions S."/>
        </authorList>
    </citation>
    <scope>NUCLEOTIDE SEQUENCE [LARGE SCALE GENOMIC DNA]</scope>
    <source>
        <strain evidence="10 11">WC1T17</strain>
    </source>
</reference>
<evidence type="ECO:0000313" key="10">
    <source>
        <dbReference type="EMBL" id="SEM53769.1"/>
    </source>
</evidence>
<dbReference type="NCBIfam" id="NF009466">
    <property type="entry name" value="PRK12826.1-2"/>
    <property type="match status" value="1"/>
</dbReference>
<dbReference type="InterPro" id="IPR002347">
    <property type="entry name" value="SDR_fam"/>
</dbReference>
<keyword evidence="6 8" id="KW-0275">Fatty acid biosynthesis</keyword>
<keyword evidence="4 8" id="KW-0276">Fatty acid metabolism</keyword>
<evidence type="ECO:0000256" key="3">
    <source>
        <dbReference type="ARBA" id="ARBA00012948"/>
    </source>
</evidence>
<evidence type="ECO:0000259" key="9">
    <source>
        <dbReference type="SMART" id="SM00822"/>
    </source>
</evidence>
<dbReference type="PRINTS" id="PR00080">
    <property type="entry name" value="SDRFAMILY"/>
</dbReference>
<evidence type="ECO:0000313" key="11">
    <source>
        <dbReference type="Proteomes" id="UP000182089"/>
    </source>
</evidence>
<keyword evidence="5 8" id="KW-0560">Oxidoreductase</keyword>
<comment type="function">
    <text evidence="8">Catalyzes the NADPH-dependent reduction of beta-ketoacyl-ACP substrates to beta-hydroxyacyl-ACP products, the first reductive step in the elongation cycle of fatty acid biosynthesis.</text>
</comment>
<dbReference type="EMBL" id="FOCC01000004">
    <property type="protein sequence ID" value="SEM53769.1"/>
    <property type="molecule type" value="Genomic_DNA"/>
</dbReference>
<dbReference type="NCBIfam" id="TIGR01830">
    <property type="entry name" value="3oxo_ACP_reduc"/>
    <property type="match status" value="1"/>
</dbReference>
<evidence type="ECO:0000256" key="6">
    <source>
        <dbReference type="ARBA" id="ARBA00023160"/>
    </source>
</evidence>
<dbReference type="SMART" id="SM00822">
    <property type="entry name" value="PKS_KR"/>
    <property type="match status" value="1"/>
</dbReference>
<dbReference type="PRINTS" id="PR00081">
    <property type="entry name" value="GDHRDH"/>
</dbReference>
<dbReference type="CDD" id="cd05333">
    <property type="entry name" value="BKR_SDR_c"/>
    <property type="match status" value="1"/>
</dbReference>
<comment type="similarity">
    <text evidence="2 8">Belongs to the short-chain dehydrogenases/reductases (SDR) family.</text>
</comment>
<comment type="subunit">
    <text evidence="8">Homotetramer.</text>
</comment>